<dbReference type="GeneID" id="9049694"/>
<reference evidence="5 6" key="1">
    <citation type="submission" date="2008-07" db="EMBL/GenBank/DDBJ databases">
        <authorList>
            <person name="El-Sayed N."/>
            <person name="Caler E."/>
            <person name="Inman J."/>
            <person name="Amedeo P."/>
            <person name="Hass B."/>
            <person name="Wortman J."/>
        </authorList>
    </citation>
    <scope>NUCLEOTIDE SEQUENCE [LARGE SCALE GENOMIC DNA]</scope>
    <source>
        <strain evidence="6">ATCC 50983 / TXsc</strain>
    </source>
</reference>
<feature type="compositionally biased region" description="Basic and acidic residues" evidence="4">
    <location>
        <begin position="31"/>
        <end position="41"/>
    </location>
</feature>
<proteinExistence type="inferred from homology"/>
<comment type="subcellular location">
    <subcellularLocation>
        <location evidence="1">Nucleus</location>
    </subcellularLocation>
</comment>
<dbReference type="CDD" id="cd22965">
    <property type="entry name" value="DD_DPY30_SDC1"/>
    <property type="match status" value="1"/>
</dbReference>
<evidence type="ECO:0000256" key="3">
    <source>
        <dbReference type="ARBA" id="ARBA00023242"/>
    </source>
</evidence>
<dbReference type="RefSeq" id="XP_002767279.1">
    <property type="nucleotide sequence ID" value="XM_002767233.1"/>
</dbReference>
<dbReference type="Gene3D" id="1.20.890.10">
    <property type="entry name" value="cAMP-dependent protein kinase regulatory subunit, dimerization-anchoring domain"/>
    <property type="match status" value="1"/>
</dbReference>
<dbReference type="InterPro" id="IPR049629">
    <property type="entry name" value="DPY30_SDC1_DD"/>
</dbReference>
<dbReference type="InterPro" id="IPR007858">
    <property type="entry name" value="Dpy-30_motif"/>
</dbReference>
<gene>
    <name evidence="5" type="ORF">Pmar_PMAR024475</name>
</gene>
<accession>C5LT29</accession>
<evidence type="ECO:0000256" key="1">
    <source>
        <dbReference type="ARBA" id="ARBA00004123"/>
    </source>
</evidence>
<dbReference type="Proteomes" id="UP000007800">
    <property type="component" value="Unassembled WGS sequence"/>
</dbReference>
<organism evidence="6">
    <name type="scientific">Perkinsus marinus (strain ATCC 50983 / TXsc)</name>
    <dbReference type="NCBI Taxonomy" id="423536"/>
    <lineage>
        <taxon>Eukaryota</taxon>
        <taxon>Sar</taxon>
        <taxon>Alveolata</taxon>
        <taxon>Perkinsozoa</taxon>
        <taxon>Perkinsea</taxon>
        <taxon>Perkinsida</taxon>
        <taxon>Perkinsidae</taxon>
        <taxon>Perkinsus</taxon>
    </lineage>
</organism>
<feature type="compositionally biased region" description="Acidic residues" evidence="4">
    <location>
        <begin position="19"/>
        <end position="29"/>
    </location>
</feature>
<dbReference type="Pfam" id="PF05186">
    <property type="entry name" value="Dpy-30"/>
    <property type="match status" value="1"/>
</dbReference>
<evidence type="ECO:0000313" key="6">
    <source>
        <dbReference type="Proteomes" id="UP000007800"/>
    </source>
</evidence>
<feature type="region of interest" description="Disordered" evidence="4">
    <location>
        <begin position="99"/>
        <end position="124"/>
    </location>
</feature>
<dbReference type="AlphaFoldDB" id="C5LT29"/>
<evidence type="ECO:0000256" key="2">
    <source>
        <dbReference type="ARBA" id="ARBA00010849"/>
    </source>
</evidence>
<feature type="compositionally biased region" description="Acidic residues" evidence="4">
    <location>
        <begin position="107"/>
        <end position="124"/>
    </location>
</feature>
<dbReference type="InParanoid" id="C5LT29"/>
<dbReference type="EMBL" id="GG685288">
    <property type="protein sequence ID" value="EEQ99996.1"/>
    <property type="molecule type" value="Genomic_DNA"/>
</dbReference>
<evidence type="ECO:0000256" key="4">
    <source>
        <dbReference type="SAM" id="MobiDB-lite"/>
    </source>
</evidence>
<dbReference type="GO" id="GO:0005634">
    <property type="term" value="C:nucleus"/>
    <property type="evidence" value="ECO:0007669"/>
    <property type="project" value="UniProtKB-SubCell"/>
</dbReference>
<keyword evidence="3" id="KW-0539">Nucleus</keyword>
<evidence type="ECO:0000313" key="5">
    <source>
        <dbReference type="EMBL" id="EEQ99996.1"/>
    </source>
</evidence>
<dbReference type="OMA" id="EWLGNYL"/>
<sequence length="124" mass="13629">MSTAEKTDETVMDSPPSDDKEEVPEEAQPEGESKAYTDDGKAAASIEKAAEKPVPVLKELPLRQWLDETLVPVLVPALDAVARERPEDPVGFVAEYLLKHNPKDAQTEEEEGGEEEEEDGPKED</sequence>
<name>C5LT29_PERM5</name>
<feature type="region of interest" description="Disordered" evidence="4">
    <location>
        <begin position="1"/>
        <end position="43"/>
    </location>
</feature>
<comment type="similarity">
    <text evidence="2">Belongs to the dpy-30 family.</text>
</comment>
<keyword evidence="6" id="KW-1185">Reference proteome</keyword>
<protein>
    <submittedName>
        <fullName evidence="5">Dosage compensation protein dpy-30, putative</fullName>
    </submittedName>
</protein>